<dbReference type="RefSeq" id="WP_035341217.1">
    <property type="nucleotide sequence ID" value="NZ_BAUU01000005.1"/>
</dbReference>
<reference evidence="1" key="1">
    <citation type="journal article" date="2014" name="Genome Announc.">
        <title>Draft Genome Sequences of Three Alkaliphilic Bacillus Strains, Bacillus wakoensis JCM 9140T, Bacillus akibai JCM 9157T, and Bacillus hemicellulosilyticus JCM 9152T.</title>
        <authorList>
            <person name="Yuki M."/>
            <person name="Oshima K."/>
            <person name="Suda W."/>
            <person name="Oshida Y."/>
            <person name="Kitamura K."/>
            <person name="Iida T."/>
            <person name="Hattori M."/>
            <person name="Ohkuma M."/>
        </authorList>
    </citation>
    <scope>NUCLEOTIDE SEQUENCE [LARGE SCALE GENOMIC DNA]</scope>
    <source>
        <strain evidence="1">JCM 9152</strain>
    </source>
</reference>
<organism evidence="1 2">
    <name type="scientific">Halalkalibacter hemicellulosilyticusJCM 9152</name>
    <dbReference type="NCBI Taxonomy" id="1236971"/>
    <lineage>
        <taxon>Bacteria</taxon>
        <taxon>Bacillati</taxon>
        <taxon>Bacillota</taxon>
        <taxon>Bacilli</taxon>
        <taxon>Bacillales</taxon>
        <taxon>Bacillaceae</taxon>
        <taxon>Halalkalibacter</taxon>
    </lineage>
</organism>
<dbReference type="STRING" id="1236971.JCM9152_864"/>
<dbReference type="PIRSF" id="PIRSF012509">
    <property type="entry name" value="CamS"/>
    <property type="match status" value="1"/>
</dbReference>
<sequence>MKKPLWILMIVLQAIILSGCLSLFPEDEEGEREEVTDPDEQVVEVVPHLVTPDNYYRSVLYDGAYLHGESRGFGNSVVYNRLDLDKLEIGLQRIAQEYFEPEEYFFREGQFIRRSQLNAWLMRYDEEDNPTGLNPPLGDGDDLRAQEEEQPRVLSHILEHNYLVENSNGQFNLGGIVIGLSLNSVYNFRVEDEEGLYYFYETDIPDDVIENEGQELAERVLERIRSENFEEGAFNDIPIVFALFQEEPRDSAIPGRFIAMAKADPNSGIDRWQRIDETYYLFPSRDANNNVRNEADQFQRFSDDIQGFFDTYVGVVGTGRYLDNQIQELTIEVPIRYQGTAEIVAITQFAANQIQQRFDEGYKITLEVTSISGNVESVVIVNPNEEPVIHIF</sequence>
<keyword evidence="2" id="KW-1185">Reference proteome</keyword>
<accession>W4QCW3</accession>
<keyword evidence="1" id="KW-0449">Lipoprotein</keyword>
<dbReference type="Pfam" id="PF07537">
    <property type="entry name" value="CamS"/>
    <property type="match status" value="1"/>
</dbReference>
<dbReference type="CDD" id="cd13440">
    <property type="entry name" value="CamS_repeat_2"/>
    <property type="match status" value="1"/>
</dbReference>
<evidence type="ECO:0000313" key="2">
    <source>
        <dbReference type="Proteomes" id="UP000018895"/>
    </source>
</evidence>
<dbReference type="OrthoDB" id="9795361at2"/>
<evidence type="ECO:0000313" key="1">
    <source>
        <dbReference type="EMBL" id="GAE29503.1"/>
    </source>
</evidence>
<dbReference type="EMBL" id="BAUU01000005">
    <property type="protein sequence ID" value="GAE29503.1"/>
    <property type="molecule type" value="Genomic_DNA"/>
</dbReference>
<dbReference type="AlphaFoldDB" id="W4QCW3"/>
<gene>
    <name evidence="1" type="ORF">JCM9152_864</name>
</gene>
<dbReference type="InterPro" id="IPR011426">
    <property type="entry name" value="CamS"/>
</dbReference>
<dbReference type="Proteomes" id="UP000018895">
    <property type="component" value="Unassembled WGS sequence"/>
</dbReference>
<comment type="caution">
    <text evidence="1">The sequence shown here is derived from an EMBL/GenBank/DDBJ whole genome shotgun (WGS) entry which is preliminary data.</text>
</comment>
<dbReference type="CDD" id="cd13441">
    <property type="entry name" value="CamS_repeat_1"/>
    <property type="match status" value="1"/>
</dbReference>
<dbReference type="PROSITE" id="PS51257">
    <property type="entry name" value="PROKAR_LIPOPROTEIN"/>
    <property type="match status" value="1"/>
</dbReference>
<name>W4QCW3_9BACI</name>
<protein>
    <submittedName>
        <fullName evidence="1">Putative pheromone cAM373 lipoprotein CamS</fullName>
    </submittedName>
</protein>
<proteinExistence type="predicted"/>
<dbReference type="Gene3D" id="3.10.570.10">
    <property type="entry name" value="sex pheromone staph- cam373 precursor domain"/>
    <property type="match status" value="1"/>
</dbReference>